<feature type="chain" id="PRO_5040305249" evidence="7">
    <location>
        <begin position="20"/>
        <end position="613"/>
    </location>
</feature>
<dbReference type="GO" id="GO:0016121">
    <property type="term" value="P:carotene catabolic process"/>
    <property type="evidence" value="ECO:0007669"/>
    <property type="project" value="TreeGrafter"/>
</dbReference>
<evidence type="ECO:0000256" key="6">
    <source>
        <dbReference type="SAM" id="MobiDB-lite"/>
    </source>
</evidence>
<gene>
    <name evidence="8" type="ORF">SEMRO_538_G162510.1</name>
</gene>
<feature type="region of interest" description="Disordered" evidence="6">
    <location>
        <begin position="560"/>
        <end position="588"/>
    </location>
</feature>
<dbReference type="InterPro" id="IPR004294">
    <property type="entry name" value="Carotenoid_Oase"/>
</dbReference>
<dbReference type="OrthoDB" id="407010at2759"/>
<sequence>MLNLSRILLLLLLPLCAVAQLCDQCAGAEACFGSGPCAACDASVNCTGTCEGCATAGPCRSCFETEETEEPWPWPVQVSELPCDYSVDKAEVTLVRGEIPAWLEGTFYHAQHTNSTHNNYDGNLANPSGILAIKFGAGETPVASFDLAKGSGWQEQCDSVTPPFIMDCVVTVNQFGTPGAIASVCAGGNLVQFATDDSGTVEFNGILELTWKNESLEDTWPYGEECAGFCPQNLQPEHMPSDSNGDVYSLYYTMEPAGYRVFKLPKGSLEREEIAWVESVRDTPSYTHMGPVPTANYIIIVEPPLPLDGDYDWAEFHSSFDSTAPVTIYVIEKDSTSGNVIAQYTADETYWTWHVANAWEDCETGEVMLDVTRDPNAHSFKSFYNSTPGDFGESTLTRITLPDPRTAGLDAVASTTILDTAGFAIEFPVTQDQYQFAGKTGHYWMAGSGAGNDLAFPLSMNAIVKHDVTTGEALDTYEPEGLYVGEPYFVPRTKDQGAMRDDGAIVVIAMNATGNLFGAVLNASNLEELALFEIPMAPVPTFGLHSYYSTVSTWVSTAESCDGESSSTNGTPDGSGDEGAISEPDADSSTSGAVKKLLTASASIGALLALSLW</sequence>
<dbReference type="AlphaFoldDB" id="A0A9N8E1Y5"/>
<evidence type="ECO:0000256" key="2">
    <source>
        <dbReference type="ARBA" id="ARBA00022723"/>
    </source>
</evidence>
<feature type="compositionally biased region" description="Polar residues" evidence="6">
    <location>
        <begin position="563"/>
        <end position="572"/>
    </location>
</feature>
<dbReference type="Pfam" id="PF03055">
    <property type="entry name" value="RPE65"/>
    <property type="match status" value="1"/>
</dbReference>
<dbReference type="Proteomes" id="UP001153069">
    <property type="component" value="Unassembled WGS sequence"/>
</dbReference>
<protein>
    <submittedName>
        <fullName evidence="8">Carotene 9',10'-oxygenase</fullName>
    </submittedName>
</protein>
<keyword evidence="9" id="KW-1185">Reference proteome</keyword>
<name>A0A9N8E1Y5_9STRA</name>
<comment type="cofactor">
    <cofactor evidence="5">
        <name>Fe(2+)</name>
        <dbReference type="ChEBI" id="CHEBI:29033"/>
    </cofactor>
    <text evidence="5">Binds 1 Fe(2+) ion per subunit.</text>
</comment>
<evidence type="ECO:0000256" key="1">
    <source>
        <dbReference type="ARBA" id="ARBA00006787"/>
    </source>
</evidence>
<keyword evidence="4 5" id="KW-0408">Iron</keyword>
<dbReference type="GO" id="GO:0010436">
    <property type="term" value="F:carotenoid dioxygenase activity"/>
    <property type="evidence" value="ECO:0007669"/>
    <property type="project" value="TreeGrafter"/>
</dbReference>
<keyword evidence="2 5" id="KW-0479">Metal-binding</keyword>
<evidence type="ECO:0000313" key="9">
    <source>
        <dbReference type="Proteomes" id="UP001153069"/>
    </source>
</evidence>
<dbReference type="GO" id="GO:0046872">
    <property type="term" value="F:metal ion binding"/>
    <property type="evidence" value="ECO:0007669"/>
    <property type="project" value="UniProtKB-KW"/>
</dbReference>
<dbReference type="EMBL" id="CAICTM010000537">
    <property type="protein sequence ID" value="CAB9512469.1"/>
    <property type="molecule type" value="Genomic_DNA"/>
</dbReference>
<dbReference type="PANTHER" id="PTHR10543">
    <property type="entry name" value="BETA-CAROTENE DIOXYGENASE"/>
    <property type="match status" value="1"/>
</dbReference>
<comment type="caution">
    <text evidence="8">The sequence shown here is derived from an EMBL/GenBank/DDBJ whole genome shotgun (WGS) entry which is preliminary data.</text>
</comment>
<comment type="similarity">
    <text evidence="1">Belongs to the carotenoid oxygenase family.</text>
</comment>
<organism evidence="8 9">
    <name type="scientific">Seminavis robusta</name>
    <dbReference type="NCBI Taxonomy" id="568900"/>
    <lineage>
        <taxon>Eukaryota</taxon>
        <taxon>Sar</taxon>
        <taxon>Stramenopiles</taxon>
        <taxon>Ochrophyta</taxon>
        <taxon>Bacillariophyta</taxon>
        <taxon>Bacillariophyceae</taxon>
        <taxon>Bacillariophycidae</taxon>
        <taxon>Naviculales</taxon>
        <taxon>Naviculaceae</taxon>
        <taxon>Seminavis</taxon>
    </lineage>
</organism>
<evidence type="ECO:0000256" key="5">
    <source>
        <dbReference type="PIRSR" id="PIRSR604294-1"/>
    </source>
</evidence>
<accession>A0A9N8E1Y5</accession>
<reference evidence="8" key="1">
    <citation type="submission" date="2020-06" db="EMBL/GenBank/DDBJ databases">
        <authorList>
            <consortium name="Plant Systems Biology data submission"/>
        </authorList>
    </citation>
    <scope>NUCLEOTIDE SEQUENCE</scope>
    <source>
        <strain evidence="8">D6</strain>
    </source>
</reference>
<evidence type="ECO:0000256" key="4">
    <source>
        <dbReference type="ARBA" id="ARBA00023004"/>
    </source>
</evidence>
<feature type="binding site" evidence="5">
    <location>
        <position position="545"/>
    </location>
    <ligand>
        <name>Fe cation</name>
        <dbReference type="ChEBI" id="CHEBI:24875"/>
        <note>catalytic</note>
    </ligand>
</feature>
<evidence type="ECO:0000313" key="8">
    <source>
        <dbReference type="EMBL" id="CAB9512469.1"/>
    </source>
</evidence>
<feature type="binding site" evidence="5">
    <location>
        <position position="354"/>
    </location>
    <ligand>
        <name>Fe cation</name>
        <dbReference type="ChEBI" id="CHEBI:24875"/>
        <note>catalytic</note>
    </ligand>
</feature>
<feature type="binding site" evidence="5">
    <location>
        <position position="288"/>
    </location>
    <ligand>
        <name>Fe cation</name>
        <dbReference type="ChEBI" id="CHEBI:24875"/>
        <note>catalytic</note>
    </ligand>
</feature>
<dbReference type="PANTHER" id="PTHR10543:SF24">
    <property type="entry name" value="CAROTENOID ISOMEROOXYGENASE"/>
    <property type="match status" value="1"/>
</dbReference>
<keyword evidence="7" id="KW-0732">Signal</keyword>
<feature type="signal peptide" evidence="7">
    <location>
        <begin position="1"/>
        <end position="19"/>
    </location>
</feature>
<evidence type="ECO:0000256" key="3">
    <source>
        <dbReference type="ARBA" id="ARBA00023002"/>
    </source>
</evidence>
<evidence type="ECO:0000256" key="7">
    <source>
        <dbReference type="SAM" id="SignalP"/>
    </source>
</evidence>
<keyword evidence="3" id="KW-0560">Oxidoreductase</keyword>
<proteinExistence type="inferred from homology"/>